<sequence length="76" mass="8756">MELVTDPHVRWKTLYQHTARHIERMTVKAELSNIIINTVVDIPHEIVCMPSHPFTPIAHMGENEAQGQAYDPRNEP</sequence>
<name>A0A4Y7PGW1_9AGAM</name>
<proteinExistence type="predicted"/>
<protein>
    <submittedName>
        <fullName evidence="1">Uncharacterized protein</fullName>
    </submittedName>
</protein>
<reference evidence="1 2" key="1">
    <citation type="submission" date="2018-06" db="EMBL/GenBank/DDBJ databases">
        <title>A transcriptomic atlas of mushroom development highlights an independent origin of complex multicellularity.</title>
        <authorList>
            <consortium name="DOE Joint Genome Institute"/>
            <person name="Krizsan K."/>
            <person name="Almasi E."/>
            <person name="Merenyi Z."/>
            <person name="Sahu N."/>
            <person name="Viragh M."/>
            <person name="Koszo T."/>
            <person name="Mondo S."/>
            <person name="Kiss B."/>
            <person name="Balint B."/>
            <person name="Kues U."/>
            <person name="Barry K."/>
            <person name="Hegedus J.C."/>
            <person name="Henrissat B."/>
            <person name="Johnson J."/>
            <person name="Lipzen A."/>
            <person name="Ohm R."/>
            <person name="Nagy I."/>
            <person name="Pangilinan J."/>
            <person name="Yan J."/>
            <person name="Xiong Y."/>
            <person name="Grigoriev I.V."/>
            <person name="Hibbett D.S."/>
            <person name="Nagy L.G."/>
        </authorList>
    </citation>
    <scope>NUCLEOTIDE SEQUENCE [LARGE SCALE GENOMIC DNA]</scope>
    <source>
        <strain evidence="1 2">SZMC22713</strain>
    </source>
</reference>
<dbReference type="Proteomes" id="UP000294933">
    <property type="component" value="Unassembled WGS sequence"/>
</dbReference>
<keyword evidence="2" id="KW-1185">Reference proteome</keyword>
<evidence type="ECO:0000313" key="2">
    <source>
        <dbReference type="Proteomes" id="UP000294933"/>
    </source>
</evidence>
<dbReference type="AlphaFoldDB" id="A0A4Y7PGW1"/>
<organism evidence="1 2">
    <name type="scientific">Rickenella mellea</name>
    <dbReference type="NCBI Taxonomy" id="50990"/>
    <lineage>
        <taxon>Eukaryota</taxon>
        <taxon>Fungi</taxon>
        <taxon>Dikarya</taxon>
        <taxon>Basidiomycota</taxon>
        <taxon>Agaricomycotina</taxon>
        <taxon>Agaricomycetes</taxon>
        <taxon>Hymenochaetales</taxon>
        <taxon>Rickenellaceae</taxon>
        <taxon>Rickenella</taxon>
    </lineage>
</organism>
<dbReference type="EMBL" id="ML170322">
    <property type="protein sequence ID" value="TDL14607.1"/>
    <property type="molecule type" value="Genomic_DNA"/>
</dbReference>
<dbReference type="VEuPathDB" id="FungiDB:BD410DRAFT_181686"/>
<accession>A0A4Y7PGW1</accession>
<gene>
    <name evidence="1" type="ORF">BD410DRAFT_181686</name>
</gene>
<evidence type="ECO:0000313" key="1">
    <source>
        <dbReference type="EMBL" id="TDL14607.1"/>
    </source>
</evidence>